<dbReference type="OrthoDB" id="337038at2759"/>
<dbReference type="PROSITE" id="PS01009">
    <property type="entry name" value="CRISP_1"/>
    <property type="match status" value="1"/>
</dbReference>
<feature type="compositionally biased region" description="Pro residues" evidence="1">
    <location>
        <begin position="137"/>
        <end position="195"/>
    </location>
</feature>
<sequence length="403" mass="43308">MALPGWRRSGDLAALLLAVWMASVTCSALSLPPSPVLVNPAPARPLGSTCPTLLPECSRSIVAPRNILCIRLSKENNITVNQLRAYNPELDCAARIPTGCALCVSAILPPPSPPEAPLPPSSPAPRAPRSPRAPRKASPPPRSPPLPPSPQPSPPPPSPRKQPKPPAPKPPAPSSPPPPRRSPPSPPPRASPRPSPSFVAKTTPAERGVTSSPRPAPLPPPPPPPATTPAGILLEGNNDPSNPASWWYLDAGVTLARHNLYRTKHQAQPLAWSTRLQKEAQDWADNCWFAHSSRPYGENLALGHPSITAAMDAWYSEEKVYDYANPQFNAGHFTQMVWQRTYLVGCAIGVCPDGVSYVGGVWMGKLYVCMYWPPGNYMGQFSENVYPPVDGSRRRQALGSGEL</sequence>
<dbReference type="AlphaFoldDB" id="A0A2K3DP29"/>
<protein>
    <recommendedName>
        <fullName evidence="3">SCP domain-containing protein</fullName>
    </recommendedName>
</protein>
<name>A0A2K3DP29_CHLRE</name>
<dbReference type="KEGG" id="cre:CHLRE_06g278160v5"/>
<feature type="signal peptide" evidence="2">
    <location>
        <begin position="1"/>
        <end position="30"/>
    </location>
</feature>
<evidence type="ECO:0000256" key="1">
    <source>
        <dbReference type="SAM" id="MobiDB-lite"/>
    </source>
</evidence>
<keyword evidence="2" id="KW-0732">Signal</keyword>
<dbReference type="Gene3D" id="3.40.33.10">
    <property type="entry name" value="CAP"/>
    <property type="match status" value="1"/>
</dbReference>
<dbReference type="ExpressionAtlas" id="A0A2K3DP29">
    <property type="expression patterns" value="baseline and differential"/>
</dbReference>
<evidence type="ECO:0000313" key="4">
    <source>
        <dbReference type="EMBL" id="PNW82268.1"/>
    </source>
</evidence>
<evidence type="ECO:0000259" key="3">
    <source>
        <dbReference type="SMART" id="SM00198"/>
    </source>
</evidence>
<dbReference type="InterPro" id="IPR001283">
    <property type="entry name" value="CRISP-related"/>
</dbReference>
<dbReference type="FunFam" id="3.40.33.10:FF:000062">
    <property type="entry name" value="Predicted extracellular protein"/>
    <property type="match status" value="1"/>
</dbReference>
<proteinExistence type="predicted"/>
<dbReference type="Proteomes" id="UP000006906">
    <property type="component" value="Chromosome 6"/>
</dbReference>
<dbReference type="GO" id="GO:0005615">
    <property type="term" value="C:extracellular space"/>
    <property type="evidence" value="ECO:0000318"/>
    <property type="project" value="GO_Central"/>
</dbReference>
<dbReference type="InterPro" id="IPR036779">
    <property type="entry name" value="LysM_dom_sf"/>
</dbReference>
<dbReference type="OMA" id="SSCPIWK"/>
<dbReference type="PRINTS" id="PR00837">
    <property type="entry name" value="V5TPXLIKE"/>
</dbReference>
<evidence type="ECO:0000256" key="2">
    <source>
        <dbReference type="SAM" id="SignalP"/>
    </source>
</evidence>
<accession>A0A2K3DP29</accession>
<dbReference type="SMART" id="SM00198">
    <property type="entry name" value="SCP"/>
    <property type="match status" value="1"/>
</dbReference>
<organism evidence="4 5">
    <name type="scientific">Chlamydomonas reinhardtii</name>
    <name type="common">Chlamydomonas smithii</name>
    <dbReference type="NCBI Taxonomy" id="3055"/>
    <lineage>
        <taxon>Eukaryota</taxon>
        <taxon>Viridiplantae</taxon>
        <taxon>Chlorophyta</taxon>
        <taxon>core chlorophytes</taxon>
        <taxon>Chlorophyceae</taxon>
        <taxon>CS clade</taxon>
        <taxon>Chlamydomonadales</taxon>
        <taxon>Chlamydomonadaceae</taxon>
        <taxon>Chlamydomonas</taxon>
    </lineage>
</organism>
<dbReference type="InterPro" id="IPR035940">
    <property type="entry name" value="CAP_sf"/>
</dbReference>
<feature type="region of interest" description="Disordered" evidence="1">
    <location>
        <begin position="114"/>
        <end position="238"/>
    </location>
</feature>
<dbReference type="InterPro" id="IPR014044">
    <property type="entry name" value="CAP_dom"/>
</dbReference>
<dbReference type="PaxDb" id="3055-EDO99601"/>
<feature type="chain" id="PRO_5014464270" description="SCP domain-containing protein" evidence="2">
    <location>
        <begin position="31"/>
        <end position="403"/>
    </location>
</feature>
<dbReference type="GeneID" id="5723574"/>
<dbReference type="Pfam" id="PF00188">
    <property type="entry name" value="CAP"/>
    <property type="match status" value="1"/>
</dbReference>
<dbReference type="SUPFAM" id="SSF55797">
    <property type="entry name" value="PR-1-like"/>
    <property type="match status" value="1"/>
</dbReference>
<dbReference type="PANTHER" id="PTHR10334">
    <property type="entry name" value="CYSTEINE-RICH SECRETORY PROTEIN-RELATED"/>
    <property type="match status" value="1"/>
</dbReference>
<dbReference type="InterPro" id="IPR018244">
    <property type="entry name" value="Allrgn_V5/Tpx1_CS"/>
</dbReference>
<dbReference type="EMBL" id="CM008967">
    <property type="protein sequence ID" value="PNW82268.1"/>
    <property type="molecule type" value="Genomic_DNA"/>
</dbReference>
<dbReference type="RefSeq" id="XP_042923810.1">
    <property type="nucleotide sequence ID" value="XM_043063105.1"/>
</dbReference>
<feature type="compositionally biased region" description="Pro residues" evidence="1">
    <location>
        <begin position="214"/>
        <end position="227"/>
    </location>
</feature>
<dbReference type="Gramene" id="PNW82268">
    <property type="protein sequence ID" value="PNW82268"/>
    <property type="gene ID" value="CHLRE_06g278160v5"/>
</dbReference>
<evidence type="ECO:0000313" key="5">
    <source>
        <dbReference type="Proteomes" id="UP000006906"/>
    </source>
</evidence>
<dbReference type="Gene3D" id="3.10.350.10">
    <property type="entry name" value="LysM domain"/>
    <property type="match status" value="1"/>
</dbReference>
<dbReference type="InParanoid" id="A0A2K3DP29"/>
<feature type="compositionally biased region" description="Pro residues" evidence="1">
    <location>
        <begin position="114"/>
        <end position="128"/>
    </location>
</feature>
<feature type="domain" description="SCP" evidence="3">
    <location>
        <begin position="249"/>
        <end position="379"/>
    </location>
</feature>
<gene>
    <name evidence="4" type="ORF">CHLRE_06g278160v5</name>
</gene>
<keyword evidence="5" id="KW-1185">Reference proteome</keyword>
<reference evidence="4 5" key="1">
    <citation type="journal article" date="2007" name="Science">
        <title>The Chlamydomonas genome reveals the evolution of key animal and plant functions.</title>
        <authorList>
            <person name="Merchant S.S."/>
            <person name="Prochnik S.E."/>
            <person name="Vallon O."/>
            <person name="Harris E.H."/>
            <person name="Karpowicz S.J."/>
            <person name="Witman G.B."/>
            <person name="Terry A."/>
            <person name="Salamov A."/>
            <person name="Fritz-Laylin L.K."/>
            <person name="Marechal-Drouard L."/>
            <person name="Marshall W.F."/>
            <person name="Qu L.H."/>
            <person name="Nelson D.R."/>
            <person name="Sanderfoot A.A."/>
            <person name="Spalding M.H."/>
            <person name="Kapitonov V.V."/>
            <person name="Ren Q."/>
            <person name="Ferris P."/>
            <person name="Lindquist E."/>
            <person name="Shapiro H."/>
            <person name="Lucas S.M."/>
            <person name="Grimwood J."/>
            <person name="Schmutz J."/>
            <person name="Cardol P."/>
            <person name="Cerutti H."/>
            <person name="Chanfreau G."/>
            <person name="Chen C.L."/>
            <person name="Cognat V."/>
            <person name="Croft M.T."/>
            <person name="Dent R."/>
            <person name="Dutcher S."/>
            <person name="Fernandez E."/>
            <person name="Fukuzawa H."/>
            <person name="Gonzalez-Ballester D."/>
            <person name="Gonzalez-Halphen D."/>
            <person name="Hallmann A."/>
            <person name="Hanikenne M."/>
            <person name="Hippler M."/>
            <person name="Inwood W."/>
            <person name="Jabbari K."/>
            <person name="Kalanon M."/>
            <person name="Kuras R."/>
            <person name="Lefebvre P.A."/>
            <person name="Lemaire S.D."/>
            <person name="Lobanov A.V."/>
            <person name="Lohr M."/>
            <person name="Manuell A."/>
            <person name="Meier I."/>
            <person name="Mets L."/>
            <person name="Mittag M."/>
            <person name="Mittelmeier T."/>
            <person name="Moroney J.V."/>
            <person name="Moseley J."/>
            <person name="Napoli C."/>
            <person name="Nedelcu A.M."/>
            <person name="Niyogi K."/>
            <person name="Novoselov S.V."/>
            <person name="Paulsen I.T."/>
            <person name="Pazour G."/>
            <person name="Purton S."/>
            <person name="Ral J.P."/>
            <person name="Riano-Pachon D.M."/>
            <person name="Riekhof W."/>
            <person name="Rymarquis L."/>
            <person name="Schroda M."/>
            <person name="Stern D."/>
            <person name="Umen J."/>
            <person name="Willows R."/>
            <person name="Wilson N."/>
            <person name="Zimmer S.L."/>
            <person name="Allmer J."/>
            <person name="Balk J."/>
            <person name="Bisova K."/>
            <person name="Chen C.J."/>
            <person name="Elias M."/>
            <person name="Gendler K."/>
            <person name="Hauser C."/>
            <person name="Lamb M.R."/>
            <person name="Ledford H."/>
            <person name="Long J.C."/>
            <person name="Minagawa J."/>
            <person name="Page M.D."/>
            <person name="Pan J."/>
            <person name="Pootakham W."/>
            <person name="Roje S."/>
            <person name="Rose A."/>
            <person name="Stahlberg E."/>
            <person name="Terauchi A.M."/>
            <person name="Yang P."/>
            <person name="Ball S."/>
            <person name="Bowler C."/>
            <person name="Dieckmann C.L."/>
            <person name="Gladyshev V.N."/>
            <person name="Green P."/>
            <person name="Jorgensen R."/>
            <person name="Mayfield S."/>
            <person name="Mueller-Roeber B."/>
            <person name="Rajamani S."/>
            <person name="Sayre R.T."/>
            <person name="Brokstein P."/>
            <person name="Dubchak I."/>
            <person name="Goodstein D."/>
            <person name="Hornick L."/>
            <person name="Huang Y.W."/>
            <person name="Jhaveri J."/>
            <person name="Luo Y."/>
            <person name="Martinez D."/>
            <person name="Ngau W.C."/>
            <person name="Otillar B."/>
            <person name="Poliakov A."/>
            <person name="Porter A."/>
            <person name="Szajkowski L."/>
            <person name="Werner G."/>
            <person name="Zhou K."/>
            <person name="Grigoriev I.V."/>
            <person name="Rokhsar D.S."/>
            <person name="Grossman A.R."/>
        </authorList>
    </citation>
    <scope>NUCLEOTIDE SEQUENCE [LARGE SCALE GENOMIC DNA]</scope>
    <source>
        <strain evidence="5">CC-503</strain>
    </source>
</reference>